<dbReference type="SUPFAM" id="SSF51430">
    <property type="entry name" value="NAD(P)-linked oxidoreductase"/>
    <property type="match status" value="1"/>
</dbReference>
<dbReference type="Proteomes" id="UP000262583">
    <property type="component" value="Chromosome"/>
</dbReference>
<dbReference type="EMBL" id="CP030759">
    <property type="protein sequence ID" value="AXA36516.1"/>
    <property type="molecule type" value="Genomic_DNA"/>
</dbReference>
<dbReference type="AlphaFoldDB" id="A0A2Z4Y6A6"/>
<dbReference type="InterPro" id="IPR036812">
    <property type="entry name" value="NAD(P)_OxRdtase_dom_sf"/>
</dbReference>
<dbReference type="InterPro" id="IPR053135">
    <property type="entry name" value="AKR2_Oxidoreductase"/>
</dbReference>
<feature type="domain" description="NADP-dependent oxidoreductase" evidence="1">
    <location>
        <begin position="18"/>
        <end position="289"/>
    </location>
</feature>
<dbReference type="PANTHER" id="PTHR43312">
    <property type="entry name" value="D-THREO-ALDOSE 1-DEHYDROGENASE"/>
    <property type="match status" value="1"/>
</dbReference>
<dbReference type="PANTHER" id="PTHR43312:SF1">
    <property type="entry name" value="NADP-DEPENDENT OXIDOREDUCTASE DOMAIN-CONTAINING PROTEIN"/>
    <property type="match status" value="1"/>
</dbReference>
<protein>
    <submittedName>
        <fullName evidence="2">Oxidoreductase, aldo/keto reductase family</fullName>
    </submittedName>
</protein>
<dbReference type="InterPro" id="IPR023210">
    <property type="entry name" value="NADP_OxRdtase_dom"/>
</dbReference>
<dbReference type="CDD" id="cd19095">
    <property type="entry name" value="AKR_PA4992-like"/>
    <property type="match status" value="1"/>
</dbReference>
<evidence type="ECO:0000259" key="1">
    <source>
        <dbReference type="Pfam" id="PF00248"/>
    </source>
</evidence>
<organism evidence="2 3">
    <name type="scientific">Sumerlaea chitinivorans</name>
    <dbReference type="NCBI Taxonomy" id="2250252"/>
    <lineage>
        <taxon>Bacteria</taxon>
        <taxon>Candidatus Sumerlaeota</taxon>
        <taxon>Candidatus Sumerlaeia</taxon>
        <taxon>Candidatus Sumerlaeales</taxon>
        <taxon>Candidatus Sumerlaeaceae</taxon>
        <taxon>Candidatus Sumerlaea</taxon>
    </lineage>
</organism>
<proteinExistence type="predicted"/>
<dbReference type="Pfam" id="PF00248">
    <property type="entry name" value="Aldo_ket_red"/>
    <property type="match status" value="1"/>
</dbReference>
<evidence type="ECO:0000313" key="2">
    <source>
        <dbReference type="EMBL" id="AXA36516.1"/>
    </source>
</evidence>
<accession>A0A2Z4Y6A6</accession>
<evidence type="ECO:0000313" key="3">
    <source>
        <dbReference type="Proteomes" id="UP000262583"/>
    </source>
</evidence>
<dbReference type="KEGG" id="schv:BRCON_1739"/>
<gene>
    <name evidence="2" type="ORF">BRCON_1739</name>
</gene>
<sequence length="306" mass="34157">MQDVRKRPLGTTGLHVSEIGFGALEIGRDWAGDVDPNPKHLTESEAARLLNQVLDAGINFIDTAPAYWHSEEFIGRAIAHRRQEYILATKVGEHCDERGSVYDYSREATQRFIEQSLRRLRTDTIDLIQIHSASLEVLERGETWEALDEARRAGKVRHIGMTGGVREAVRAIELGGYETVQVPYNLLALEAEEKLLPLARERGIGVIIMRGLAGGKLSPKFENLQNEKLREAVRGFLQFVGPDGARDLVHLAIGYVLGAPEVSTVIVGSRKFEHVQTNLTAARDSLPAELREKVRSYARSFAVRAW</sequence>
<reference evidence="2 3" key="1">
    <citation type="submission" date="2018-05" db="EMBL/GenBank/DDBJ databases">
        <title>A metagenomic window into the 2 km-deep terrestrial subsurface aquifer revealed taxonomically and functionally diverse microbial community comprising novel uncultured bacterial lineages.</title>
        <authorList>
            <person name="Kadnikov V.V."/>
            <person name="Mardanov A.V."/>
            <person name="Beletsky A.V."/>
            <person name="Banks D."/>
            <person name="Pimenov N.V."/>
            <person name="Frank Y.A."/>
            <person name="Karnachuk O.V."/>
            <person name="Ravin N.V."/>
        </authorList>
    </citation>
    <scope>NUCLEOTIDE SEQUENCE [LARGE SCALE GENOMIC DNA]</scope>
    <source>
        <strain evidence="2">BY</strain>
    </source>
</reference>
<name>A0A2Z4Y6A6_SUMC1</name>
<dbReference type="Gene3D" id="3.20.20.100">
    <property type="entry name" value="NADP-dependent oxidoreductase domain"/>
    <property type="match status" value="1"/>
</dbReference>